<name>A0ACB8ZGR6_ARCLA</name>
<evidence type="ECO:0000313" key="1">
    <source>
        <dbReference type="EMBL" id="KAI3697007.1"/>
    </source>
</evidence>
<protein>
    <submittedName>
        <fullName evidence="1">Uncharacterized protein</fullName>
    </submittedName>
</protein>
<dbReference type="EMBL" id="CM042056">
    <property type="protein sequence ID" value="KAI3697007.1"/>
    <property type="molecule type" value="Genomic_DNA"/>
</dbReference>
<organism evidence="1 2">
    <name type="scientific">Arctium lappa</name>
    <name type="common">Greater burdock</name>
    <name type="synonym">Lappa major</name>
    <dbReference type="NCBI Taxonomy" id="4217"/>
    <lineage>
        <taxon>Eukaryota</taxon>
        <taxon>Viridiplantae</taxon>
        <taxon>Streptophyta</taxon>
        <taxon>Embryophyta</taxon>
        <taxon>Tracheophyta</taxon>
        <taxon>Spermatophyta</taxon>
        <taxon>Magnoliopsida</taxon>
        <taxon>eudicotyledons</taxon>
        <taxon>Gunneridae</taxon>
        <taxon>Pentapetalae</taxon>
        <taxon>asterids</taxon>
        <taxon>campanulids</taxon>
        <taxon>Asterales</taxon>
        <taxon>Asteraceae</taxon>
        <taxon>Carduoideae</taxon>
        <taxon>Cardueae</taxon>
        <taxon>Arctiinae</taxon>
        <taxon>Arctium</taxon>
    </lineage>
</organism>
<sequence length="185" mass="20893">MKRKRKRPLRRVEKGSMSSVRNDTVPVIIESSITIDVPSIPVTLRSPSVGLFSPVDGFFGNFEPGCQGFRNRHHQQPPPFHVQIMMIGSKLLNCLHLVVKVLLRKCIKKGVQQSLMVISLPLAPGTLHLNPSSLANDELVPRLARHRLWLRCKLRKKGLCYPVKLPHYTGPMTIMSVCVRGRIFC</sequence>
<accession>A0ACB8ZGR6</accession>
<keyword evidence="2" id="KW-1185">Reference proteome</keyword>
<comment type="caution">
    <text evidence="1">The sequence shown here is derived from an EMBL/GenBank/DDBJ whole genome shotgun (WGS) entry which is preliminary data.</text>
</comment>
<proteinExistence type="predicted"/>
<reference evidence="2" key="1">
    <citation type="journal article" date="2022" name="Mol. Ecol. Resour.">
        <title>The genomes of chicory, endive, great burdock and yacon provide insights into Asteraceae palaeo-polyploidization history and plant inulin production.</title>
        <authorList>
            <person name="Fan W."/>
            <person name="Wang S."/>
            <person name="Wang H."/>
            <person name="Wang A."/>
            <person name="Jiang F."/>
            <person name="Liu H."/>
            <person name="Zhao H."/>
            <person name="Xu D."/>
            <person name="Zhang Y."/>
        </authorList>
    </citation>
    <scope>NUCLEOTIDE SEQUENCE [LARGE SCALE GENOMIC DNA]</scope>
    <source>
        <strain evidence="2">cv. Niubang</strain>
    </source>
</reference>
<dbReference type="Proteomes" id="UP001055879">
    <property type="component" value="Linkage Group LG10"/>
</dbReference>
<evidence type="ECO:0000313" key="2">
    <source>
        <dbReference type="Proteomes" id="UP001055879"/>
    </source>
</evidence>
<gene>
    <name evidence="1" type="ORF">L6452_29698</name>
</gene>
<reference evidence="1 2" key="2">
    <citation type="journal article" date="2022" name="Mol. Ecol. Resour.">
        <title>The genomes of chicory, endive, great burdock and yacon provide insights into Asteraceae paleo-polyploidization history and plant inulin production.</title>
        <authorList>
            <person name="Fan W."/>
            <person name="Wang S."/>
            <person name="Wang H."/>
            <person name="Wang A."/>
            <person name="Jiang F."/>
            <person name="Liu H."/>
            <person name="Zhao H."/>
            <person name="Xu D."/>
            <person name="Zhang Y."/>
        </authorList>
    </citation>
    <scope>NUCLEOTIDE SEQUENCE [LARGE SCALE GENOMIC DNA]</scope>
    <source>
        <strain evidence="2">cv. Niubang</strain>
    </source>
</reference>